<dbReference type="RefSeq" id="WP_200339095.1">
    <property type="nucleotide sequence ID" value="NZ_NRRL01000003.1"/>
</dbReference>
<evidence type="ECO:0000313" key="2">
    <source>
        <dbReference type="Proteomes" id="UP001296873"/>
    </source>
</evidence>
<name>A0ABS1D9D8_9PROT</name>
<dbReference type="EMBL" id="NRRL01000003">
    <property type="protein sequence ID" value="MBK1667033.1"/>
    <property type="molecule type" value="Genomic_DNA"/>
</dbReference>
<keyword evidence="2" id="KW-1185">Reference proteome</keyword>
<organism evidence="1 2">
    <name type="scientific">Rhodovibrio sodomensis</name>
    <dbReference type="NCBI Taxonomy" id="1088"/>
    <lineage>
        <taxon>Bacteria</taxon>
        <taxon>Pseudomonadati</taxon>
        <taxon>Pseudomonadota</taxon>
        <taxon>Alphaproteobacteria</taxon>
        <taxon>Rhodospirillales</taxon>
        <taxon>Rhodovibrionaceae</taxon>
        <taxon>Rhodovibrio</taxon>
    </lineage>
</organism>
<evidence type="ECO:0000313" key="1">
    <source>
        <dbReference type="EMBL" id="MBK1667033.1"/>
    </source>
</evidence>
<sequence length="119" mass="12766">MIAVLTGAMLLAAAISQRWLDRLPGPLQIALVLAAFVLPASFTGRSAYEFVYAHKAGGIEISTAEACDQAAERVVTSRSDAAEVRRVLRTCGTETVLAHAIATENARIARMVARAGRRW</sequence>
<dbReference type="Proteomes" id="UP001296873">
    <property type="component" value="Unassembled WGS sequence"/>
</dbReference>
<reference evidence="1 2" key="1">
    <citation type="journal article" date="2020" name="Microorganisms">
        <title>Osmotic Adaptation and Compatible Solute Biosynthesis of Phototrophic Bacteria as Revealed from Genome Analyses.</title>
        <authorList>
            <person name="Imhoff J.F."/>
            <person name="Rahn T."/>
            <person name="Kunzel S."/>
            <person name="Keller A."/>
            <person name="Neulinger S.C."/>
        </authorList>
    </citation>
    <scope>NUCLEOTIDE SEQUENCE [LARGE SCALE GENOMIC DNA]</scope>
    <source>
        <strain evidence="1 2">DSM 9895</strain>
    </source>
</reference>
<accession>A0ABS1D9D8</accession>
<protein>
    <submittedName>
        <fullName evidence="1">Uncharacterized protein</fullName>
    </submittedName>
</protein>
<comment type="caution">
    <text evidence="1">The sequence shown here is derived from an EMBL/GenBank/DDBJ whole genome shotgun (WGS) entry which is preliminary data.</text>
</comment>
<proteinExistence type="predicted"/>
<gene>
    <name evidence="1" type="ORF">CKO28_03110</name>
</gene>